<dbReference type="Proteomes" id="UP000198807">
    <property type="component" value="Unassembled WGS sequence"/>
</dbReference>
<dbReference type="InterPro" id="IPR000160">
    <property type="entry name" value="GGDEF_dom"/>
</dbReference>
<gene>
    <name evidence="5" type="ORF">SAMN04488129_108131</name>
</gene>
<dbReference type="EMBL" id="FOBC01000008">
    <property type="protein sequence ID" value="SEL28350.1"/>
    <property type="molecule type" value="Genomic_DNA"/>
</dbReference>
<dbReference type="Gene3D" id="3.30.70.270">
    <property type="match status" value="1"/>
</dbReference>
<dbReference type="GO" id="GO:1902201">
    <property type="term" value="P:negative regulation of bacterial-type flagellum-dependent cell motility"/>
    <property type="evidence" value="ECO:0007669"/>
    <property type="project" value="TreeGrafter"/>
</dbReference>
<comment type="catalytic activity">
    <reaction evidence="3">
        <text>2 GTP = 3',3'-c-di-GMP + 2 diphosphate</text>
        <dbReference type="Rhea" id="RHEA:24898"/>
        <dbReference type="ChEBI" id="CHEBI:33019"/>
        <dbReference type="ChEBI" id="CHEBI:37565"/>
        <dbReference type="ChEBI" id="CHEBI:58805"/>
        <dbReference type="EC" id="2.7.7.65"/>
    </reaction>
</comment>
<evidence type="ECO:0000313" key="5">
    <source>
        <dbReference type="EMBL" id="SEL28350.1"/>
    </source>
</evidence>
<dbReference type="InterPro" id="IPR029787">
    <property type="entry name" value="Nucleotide_cyclase"/>
</dbReference>
<dbReference type="GO" id="GO:0005886">
    <property type="term" value="C:plasma membrane"/>
    <property type="evidence" value="ECO:0007669"/>
    <property type="project" value="TreeGrafter"/>
</dbReference>
<evidence type="ECO:0000256" key="1">
    <source>
        <dbReference type="ARBA" id="ARBA00001946"/>
    </source>
</evidence>
<proteinExistence type="predicted"/>
<keyword evidence="6" id="KW-1185">Reference proteome</keyword>
<evidence type="ECO:0000256" key="3">
    <source>
        <dbReference type="ARBA" id="ARBA00034247"/>
    </source>
</evidence>
<dbReference type="AlphaFoldDB" id="A0A1H7NXL3"/>
<dbReference type="SUPFAM" id="SSF55073">
    <property type="entry name" value="Nucleotide cyclase"/>
    <property type="match status" value="1"/>
</dbReference>
<dbReference type="InterPro" id="IPR035965">
    <property type="entry name" value="PAS-like_dom_sf"/>
</dbReference>
<dbReference type="SMART" id="SM00267">
    <property type="entry name" value="GGDEF"/>
    <property type="match status" value="1"/>
</dbReference>
<accession>A0A1H7NXL3</accession>
<dbReference type="InterPro" id="IPR043128">
    <property type="entry name" value="Rev_trsase/Diguanyl_cyclase"/>
</dbReference>
<feature type="domain" description="GGDEF" evidence="4">
    <location>
        <begin position="172"/>
        <end position="302"/>
    </location>
</feature>
<dbReference type="CDD" id="cd01949">
    <property type="entry name" value="GGDEF"/>
    <property type="match status" value="1"/>
</dbReference>
<organism evidence="5 6">
    <name type="scientific">Halomonas daqiaonensis</name>
    <dbReference type="NCBI Taxonomy" id="650850"/>
    <lineage>
        <taxon>Bacteria</taxon>
        <taxon>Pseudomonadati</taxon>
        <taxon>Pseudomonadota</taxon>
        <taxon>Gammaproteobacteria</taxon>
        <taxon>Oceanospirillales</taxon>
        <taxon>Halomonadaceae</taxon>
        <taxon>Halomonas</taxon>
    </lineage>
</organism>
<dbReference type="InterPro" id="IPR050469">
    <property type="entry name" value="Diguanylate_Cyclase"/>
</dbReference>
<evidence type="ECO:0000259" key="4">
    <source>
        <dbReference type="PROSITE" id="PS50887"/>
    </source>
</evidence>
<dbReference type="FunFam" id="3.30.70.270:FF:000001">
    <property type="entry name" value="Diguanylate cyclase domain protein"/>
    <property type="match status" value="1"/>
</dbReference>
<dbReference type="PANTHER" id="PTHR45138:SF9">
    <property type="entry name" value="DIGUANYLATE CYCLASE DGCM-RELATED"/>
    <property type="match status" value="1"/>
</dbReference>
<evidence type="ECO:0000313" key="6">
    <source>
        <dbReference type="Proteomes" id="UP000198807"/>
    </source>
</evidence>
<dbReference type="SUPFAM" id="SSF55785">
    <property type="entry name" value="PYP-like sensor domain (PAS domain)"/>
    <property type="match status" value="1"/>
</dbReference>
<dbReference type="PROSITE" id="PS50887">
    <property type="entry name" value="GGDEF"/>
    <property type="match status" value="1"/>
</dbReference>
<dbReference type="OrthoDB" id="5620448at2"/>
<dbReference type="STRING" id="650850.SAMN04488129_108131"/>
<dbReference type="Pfam" id="PF00990">
    <property type="entry name" value="GGDEF"/>
    <property type="match status" value="1"/>
</dbReference>
<dbReference type="EC" id="2.7.7.65" evidence="2"/>
<dbReference type="PANTHER" id="PTHR45138">
    <property type="entry name" value="REGULATORY COMPONENTS OF SENSORY TRANSDUCTION SYSTEM"/>
    <property type="match status" value="1"/>
</dbReference>
<name>A0A1H7NXL3_9GAMM</name>
<evidence type="ECO:0000256" key="2">
    <source>
        <dbReference type="ARBA" id="ARBA00012528"/>
    </source>
</evidence>
<reference evidence="6" key="1">
    <citation type="submission" date="2016-10" db="EMBL/GenBank/DDBJ databases">
        <authorList>
            <person name="Varghese N."/>
            <person name="Submissions S."/>
        </authorList>
    </citation>
    <scope>NUCLEOTIDE SEQUENCE [LARGE SCALE GENOMIC DNA]</scope>
    <source>
        <strain evidence="6">CGMCC 1.9150</strain>
    </source>
</reference>
<protein>
    <recommendedName>
        <fullName evidence="2">diguanylate cyclase</fullName>
        <ecNumber evidence="2">2.7.7.65</ecNumber>
    </recommendedName>
</protein>
<comment type="cofactor">
    <cofactor evidence="1">
        <name>Mg(2+)</name>
        <dbReference type="ChEBI" id="CHEBI:18420"/>
    </cofactor>
</comment>
<sequence length="311" mass="34690">MKEPSLDLFPCGCMITPGMGEAGSLTIISANRYFEEVLGIPLQGLLHQPLVTLLTRASGIFFDSFMLPMLLHEGRCDEILLDIRTPSGERVPVIVNTVLEASGEQLIYWSLFKATQRNRLDQELISTRSRLEEKSAMLEELTRRDELTGLLNRRELRRRADLILAQSRRTDVSVAVLMLDIDHFKEINDTRGHAEGDRILEALGCLFRGQGREADIIARVGGEEFVFMASGLNEQEAVQAAQRLHELAGQVPMAGDPLTISIGISLSSGDSGLTYQELFKRADMALYEAKSEGRNRTLVYNSNTRKFDTSS</sequence>
<dbReference type="NCBIfam" id="TIGR00254">
    <property type="entry name" value="GGDEF"/>
    <property type="match status" value="1"/>
</dbReference>
<dbReference type="GO" id="GO:0043709">
    <property type="term" value="P:cell adhesion involved in single-species biofilm formation"/>
    <property type="evidence" value="ECO:0007669"/>
    <property type="project" value="TreeGrafter"/>
</dbReference>
<dbReference type="GO" id="GO:0052621">
    <property type="term" value="F:diguanylate cyclase activity"/>
    <property type="evidence" value="ECO:0007669"/>
    <property type="project" value="UniProtKB-EC"/>
</dbReference>